<dbReference type="Pfam" id="PF04325">
    <property type="entry name" value="DUF465"/>
    <property type="match status" value="1"/>
</dbReference>
<dbReference type="InterPro" id="IPR007420">
    <property type="entry name" value="DUF465"/>
</dbReference>
<keyword evidence="2" id="KW-1185">Reference proteome</keyword>
<evidence type="ECO:0000313" key="2">
    <source>
        <dbReference type="Proteomes" id="UP000738126"/>
    </source>
</evidence>
<dbReference type="Gene3D" id="6.10.280.50">
    <property type="match status" value="1"/>
</dbReference>
<evidence type="ECO:0000313" key="1">
    <source>
        <dbReference type="EMBL" id="MBK1727402.1"/>
    </source>
</evidence>
<dbReference type="Proteomes" id="UP000738126">
    <property type="component" value="Unassembled WGS sequence"/>
</dbReference>
<reference evidence="1 2" key="1">
    <citation type="journal article" date="2020" name="Microorganisms">
        <title>Osmotic Adaptation and Compatible Solute Biosynthesis of Phototrophic Bacteria as Revealed from Genome Analyses.</title>
        <authorList>
            <person name="Imhoff J.F."/>
            <person name="Rahn T."/>
            <person name="Kunzel S."/>
            <person name="Keller A."/>
            <person name="Neulinger S.C."/>
        </authorList>
    </citation>
    <scope>NUCLEOTIDE SEQUENCE [LARGE SCALE GENOMIC DNA]</scope>
    <source>
        <strain evidence="1 2">DSM 15116</strain>
    </source>
</reference>
<accession>A0ABS1E8M3</accession>
<protein>
    <submittedName>
        <fullName evidence="1">GTP-binding protein</fullName>
    </submittedName>
</protein>
<organism evidence="1 2">
    <name type="scientific">Halorhodospira neutriphila</name>
    <dbReference type="NCBI Taxonomy" id="168379"/>
    <lineage>
        <taxon>Bacteria</taxon>
        <taxon>Pseudomonadati</taxon>
        <taxon>Pseudomonadota</taxon>
        <taxon>Gammaproteobacteria</taxon>
        <taxon>Chromatiales</taxon>
        <taxon>Ectothiorhodospiraceae</taxon>
        <taxon>Halorhodospira</taxon>
    </lineage>
</organism>
<proteinExistence type="predicted"/>
<name>A0ABS1E8M3_9GAMM</name>
<sequence length="80" mass="9578">MLGDHHGLAHEFPDYRERIHELKMADAHFRNLMEQYDEVNTHVERLEQQGEPVDDATLEDLKKQRLQLKDQIYSYLTQAQ</sequence>
<gene>
    <name evidence="1" type="ORF">CKO13_10325</name>
</gene>
<dbReference type="RefSeq" id="WP_200260603.1">
    <property type="nucleotide sequence ID" value="NZ_NRSH01000144.1"/>
</dbReference>
<dbReference type="EMBL" id="NRSH01000144">
    <property type="protein sequence ID" value="MBK1727402.1"/>
    <property type="molecule type" value="Genomic_DNA"/>
</dbReference>
<comment type="caution">
    <text evidence="1">The sequence shown here is derived from an EMBL/GenBank/DDBJ whole genome shotgun (WGS) entry which is preliminary data.</text>
</comment>
<dbReference type="InterPro" id="IPR038444">
    <property type="entry name" value="DUF465_sf"/>
</dbReference>